<evidence type="ECO:0000313" key="2">
    <source>
        <dbReference type="EnsemblPlants" id="TuG1812S0001227000.01.T02"/>
    </source>
</evidence>
<dbReference type="PANTHER" id="PTHR45786">
    <property type="entry name" value="DNA BINDING PROTEIN-LIKE"/>
    <property type="match status" value="1"/>
</dbReference>
<keyword evidence="3" id="KW-1185">Reference proteome</keyword>
<dbReference type="PANTHER" id="PTHR45786:SF75">
    <property type="entry name" value="ATP-DEPENDENT DNA HELICASE"/>
    <property type="match status" value="1"/>
</dbReference>
<reference evidence="2" key="2">
    <citation type="submission" date="2022-06" db="UniProtKB">
        <authorList>
            <consortium name="EnsemblPlants"/>
        </authorList>
    </citation>
    <scope>IDENTIFICATION</scope>
</reference>
<feature type="region of interest" description="Disordered" evidence="1">
    <location>
        <begin position="101"/>
        <end position="120"/>
    </location>
</feature>
<accession>A0A8R7RDS2</accession>
<evidence type="ECO:0008006" key="4">
    <source>
        <dbReference type="Google" id="ProtNLM"/>
    </source>
</evidence>
<dbReference type="AlphaFoldDB" id="A0A8R7RDS2"/>
<dbReference type="Proteomes" id="UP000015106">
    <property type="component" value="Unassembled WGS sequence"/>
</dbReference>
<feature type="compositionally biased region" description="Polar residues" evidence="1">
    <location>
        <begin position="23"/>
        <end position="36"/>
    </location>
</feature>
<feature type="region of interest" description="Disordered" evidence="1">
    <location>
        <begin position="23"/>
        <end position="45"/>
    </location>
</feature>
<sequence length="487" mass="56081">MTGEEVMAISNYERHDSVFTQLGSSSKVAENGGSETSRPKAGTRFTISPSGIYLSSISSEEQAAKYELKNVGQRKRQHCTNVYSQLSHDQEETHVQEICGPNKRKRSEKESCSTARDPGRNTNNLHEDIIYVPQDYFPVVHDYLANTKDNIECDEVDNESLMYNGPGLDFESYQEPKHVTKCIQADPYDRIYHNVPSGHHFLERVPNCRHCNAKRFQYETPTFCCMNGKVKIVTPVVPDDLHQLYTSQDPNAKYFQDHIRYFNSHFSFTSLGVILDQRFCNRRSGVYNFRAQGQIYHRIDQLVPKEDGPKHLQLYFYDTDADLQQRFLHSPNLNQILIRKLVNILSSNPYVQIFRHLGSIPNLDEYMIELNTDIALDQRVYNAPTTSQVAAIWVEGNNPRGHFDRSIMVYGKSDKPQYIKAYHGCYDPLSYPLFFPKGEVGWNLNLPKVGPHARRTRNDQTNALNEEGMEKSPGSCVSPREYYCYKL</sequence>
<evidence type="ECO:0000256" key="1">
    <source>
        <dbReference type="SAM" id="MobiDB-lite"/>
    </source>
</evidence>
<protein>
    <recommendedName>
        <fullName evidence="4">Helitron helicase-like domain-containing protein</fullName>
    </recommendedName>
</protein>
<name>A0A8R7RDS2_TRIUA</name>
<dbReference type="EnsemblPlants" id="TuG1812S0001227000.01.T02">
    <property type="protein sequence ID" value="TuG1812S0001227000.01.T02"/>
    <property type="gene ID" value="TuG1812S0001227000.01"/>
</dbReference>
<reference evidence="3" key="1">
    <citation type="journal article" date="2013" name="Nature">
        <title>Draft genome of the wheat A-genome progenitor Triticum urartu.</title>
        <authorList>
            <person name="Ling H.Q."/>
            <person name="Zhao S."/>
            <person name="Liu D."/>
            <person name="Wang J."/>
            <person name="Sun H."/>
            <person name="Zhang C."/>
            <person name="Fan H."/>
            <person name="Li D."/>
            <person name="Dong L."/>
            <person name="Tao Y."/>
            <person name="Gao C."/>
            <person name="Wu H."/>
            <person name="Li Y."/>
            <person name="Cui Y."/>
            <person name="Guo X."/>
            <person name="Zheng S."/>
            <person name="Wang B."/>
            <person name="Yu K."/>
            <person name="Liang Q."/>
            <person name="Yang W."/>
            <person name="Lou X."/>
            <person name="Chen J."/>
            <person name="Feng M."/>
            <person name="Jian J."/>
            <person name="Zhang X."/>
            <person name="Luo G."/>
            <person name="Jiang Y."/>
            <person name="Liu J."/>
            <person name="Wang Z."/>
            <person name="Sha Y."/>
            <person name="Zhang B."/>
            <person name="Wu H."/>
            <person name="Tang D."/>
            <person name="Shen Q."/>
            <person name="Xue P."/>
            <person name="Zou S."/>
            <person name="Wang X."/>
            <person name="Liu X."/>
            <person name="Wang F."/>
            <person name="Yang Y."/>
            <person name="An X."/>
            <person name="Dong Z."/>
            <person name="Zhang K."/>
            <person name="Zhang X."/>
            <person name="Luo M.C."/>
            <person name="Dvorak J."/>
            <person name="Tong Y."/>
            <person name="Wang J."/>
            <person name="Yang H."/>
            <person name="Li Z."/>
            <person name="Wang D."/>
            <person name="Zhang A."/>
            <person name="Wang J."/>
        </authorList>
    </citation>
    <scope>NUCLEOTIDE SEQUENCE</scope>
    <source>
        <strain evidence="3">cv. G1812</strain>
    </source>
</reference>
<proteinExistence type="predicted"/>
<organism evidence="2 3">
    <name type="scientific">Triticum urartu</name>
    <name type="common">Red wild einkorn</name>
    <name type="synonym">Crithodium urartu</name>
    <dbReference type="NCBI Taxonomy" id="4572"/>
    <lineage>
        <taxon>Eukaryota</taxon>
        <taxon>Viridiplantae</taxon>
        <taxon>Streptophyta</taxon>
        <taxon>Embryophyta</taxon>
        <taxon>Tracheophyta</taxon>
        <taxon>Spermatophyta</taxon>
        <taxon>Magnoliopsida</taxon>
        <taxon>Liliopsida</taxon>
        <taxon>Poales</taxon>
        <taxon>Poaceae</taxon>
        <taxon>BOP clade</taxon>
        <taxon>Pooideae</taxon>
        <taxon>Triticodae</taxon>
        <taxon>Triticeae</taxon>
        <taxon>Triticinae</taxon>
        <taxon>Triticum</taxon>
    </lineage>
</organism>
<dbReference type="Gramene" id="TuG1812S0001227000.01.T02">
    <property type="protein sequence ID" value="TuG1812S0001227000.01.T02"/>
    <property type="gene ID" value="TuG1812S0001227000.01"/>
</dbReference>
<evidence type="ECO:0000313" key="3">
    <source>
        <dbReference type="Proteomes" id="UP000015106"/>
    </source>
</evidence>